<dbReference type="GO" id="GO:0007062">
    <property type="term" value="P:sister chromatid cohesion"/>
    <property type="evidence" value="ECO:0007669"/>
    <property type="project" value="TreeGrafter"/>
</dbReference>
<dbReference type="AlphaFoldDB" id="A0A5E4N5E3"/>
<name>A0A5E4N5E3_9HEMI</name>
<evidence type="ECO:0000313" key="2">
    <source>
        <dbReference type="EMBL" id="VVC37807.1"/>
    </source>
</evidence>
<comment type="similarity">
    <text evidence="1">Belongs to the SCC3 family.</text>
</comment>
<dbReference type="GO" id="GO:0003682">
    <property type="term" value="F:chromatin binding"/>
    <property type="evidence" value="ECO:0007669"/>
    <property type="project" value="TreeGrafter"/>
</dbReference>
<dbReference type="InterPro" id="IPR016024">
    <property type="entry name" value="ARM-type_fold"/>
</dbReference>
<dbReference type="OrthoDB" id="6594948at2759"/>
<reference evidence="2 3" key="1">
    <citation type="submission" date="2019-08" db="EMBL/GenBank/DDBJ databases">
        <authorList>
            <person name="Alioto T."/>
            <person name="Alioto T."/>
            <person name="Gomez Garrido J."/>
        </authorList>
    </citation>
    <scope>NUCLEOTIDE SEQUENCE [LARGE SCALE GENOMIC DNA]</scope>
</reference>
<dbReference type="PANTHER" id="PTHR11199">
    <property type="entry name" value="STROMAL ANTIGEN"/>
    <property type="match status" value="1"/>
</dbReference>
<dbReference type="GO" id="GO:0005634">
    <property type="term" value="C:nucleus"/>
    <property type="evidence" value="ECO:0007669"/>
    <property type="project" value="TreeGrafter"/>
</dbReference>
<sequence>MSMENEEMEWEHDESIIVSSVTDDNNTSRPSSYLSLLTCSSLSSRTGNPSKTSFFSVIDSNYSYDTAVEVILNEWVKIFNENPKNGTIKLFTVVIKCFDVNVYDSAFTDFNSSVMYARLLNCFRTQANTGLLLTPETIKRSTDIQTTLNLFTLIYRFHYNLFFSNDTHKEYFIFLRTILIKISQCEFVGPRLLATSFGLKIITGLTQSNNLKFVRDELNILLKEFFIKRLKDTKSILRETVLLELGLWIQIDSNYYLNEFWMYIYLALGDPSTSLQSLALKISKNVLNMNDYFPNINLFIKEIINVLCNLMLSKHEEVAISAIDLCSALPSADVEDEEQFNKMRHIESIALELMFSKNFNIAQFAAKCFVKKMVYPEKNLFEQLKVILTVVRGIPIHVRPIGFSFFVDAIFDLCPVLINFKLISQILTLKDYIDDIDRCNLMTLLMYAVKQLITGIRSEHKIACMGDHNDTLQLHINTSKKKEFTTYVTMHLLNQFKQCEDPTHAFSLWVLLQFIDFNMLQDKMITPDIFKYASSFYHNCKIPTILEQISKCLHIIMFDLNSYEQNLCLKCIINISQLNMNILIAAIENSSETVSMFDQENALIKIWSLAKYNLIPDDLEPLKYLSYYVPNLNTAQTHLIVSEYGLRAYMEVLRAKLTMAKNLENDFSIDQSSESIIENTFVSFLNAMLNILQNYDPLVINICETAYLIVADLLRIKYKVDKTSYVLNDDQTKMLANFIFSICKNCEDNCDLNTLKLIEVYLQLVQDGLIDINNLITLLQFIKMEFVEHALRPIFNFFCNKETGNQLSRVINLYLVYMFENIISQKSGFKNSTIKDLISVAKIISQLLGQCKDSVGKRLVSTNIHRHGIQYAMSDVLNYQFSDYPFKLFFWVLAFMSNTLIPFDAQRLADFFLKKPVVQELITIGNDHVLRYLYKLQEICKNETNSFPDGAA</sequence>
<dbReference type="GO" id="GO:0000785">
    <property type="term" value="C:chromatin"/>
    <property type="evidence" value="ECO:0007669"/>
    <property type="project" value="TreeGrafter"/>
</dbReference>
<evidence type="ECO:0000256" key="1">
    <source>
        <dbReference type="ARBA" id="ARBA00005486"/>
    </source>
</evidence>
<keyword evidence="3" id="KW-1185">Reference proteome</keyword>
<dbReference type="GO" id="GO:0008278">
    <property type="term" value="C:cohesin complex"/>
    <property type="evidence" value="ECO:0007669"/>
    <property type="project" value="TreeGrafter"/>
</dbReference>
<proteinExistence type="inferred from homology"/>
<protein>
    <submittedName>
        <fullName evidence="2">Armadillo-type fold,Armadillo-like helical</fullName>
    </submittedName>
</protein>
<organism evidence="2 3">
    <name type="scientific">Cinara cedri</name>
    <dbReference type="NCBI Taxonomy" id="506608"/>
    <lineage>
        <taxon>Eukaryota</taxon>
        <taxon>Metazoa</taxon>
        <taxon>Ecdysozoa</taxon>
        <taxon>Arthropoda</taxon>
        <taxon>Hexapoda</taxon>
        <taxon>Insecta</taxon>
        <taxon>Pterygota</taxon>
        <taxon>Neoptera</taxon>
        <taxon>Paraneoptera</taxon>
        <taxon>Hemiptera</taxon>
        <taxon>Sternorrhyncha</taxon>
        <taxon>Aphidomorpha</taxon>
        <taxon>Aphidoidea</taxon>
        <taxon>Aphididae</taxon>
        <taxon>Lachninae</taxon>
        <taxon>Cinara</taxon>
    </lineage>
</organism>
<dbReference type="PANTHER" id="PTHR11199:SF0">
    <property type="entry name" value="LD34181P-RELATED"/>
    <property type="match status" value="1"/>
</dbReference>
<dbReference type="EMBL" id="CABPRJ010001455">
    <property type="protein sequence ID" value="VVC37807.1"/>
    <property type="molecule type" value="Genomic_DNA"/>
</dbReference>
<gene>
    <name evidence="2" type="ORF">CINCED_3A020962</name>
</gene>
<dbReference type="SUPFAM" id="SSF48371">
    <property type="entry name" value="ARM repeat"/>
    <property type="match status" value="1"/>
</dbReference>
<dbReference type="InterPro" id="IPR039662">
    <property type="entry name" value="Cohesin_Scc3/SA"/>
</dbReference>
<evidence type="ECO:0000313" key="3">
    <source>
        <dbReference type="Proteomes" id="UP000325440"/>
    </source>
</evidence>
<accession>A0A5E4N5E3</accession>
<dbReference type="Proteomes" id="UP000325440">
    <property type="component" value="Unassembled WGS sequence"/>
</dbReference>